<keyword evidence="2" id="KW-1185">Reference proteome</keyword>
<comment type="caution">
    <text evidence="1">The sequence shown here is derived from an EMBL/GenBank/DDBJ whole genome shotgun (WGS) entry which is preliminary data.</text>
</comment>
<sequence length="122" mass="14258">MTSTSTNKGIWTEYFAQLPVSSLLWDRHLSWNECKRDSKLAREVIKACFNTYVIVPEAQKQQEIAIEVRDNRNQPRLFCVSLGTFPAGEMPTYDMAWDKLKETITLLHNARDIKADIRKRRL</sequence>
<accession>A0A8H6AGA5</accession>
<evidence type="ECO:0000313" key="2">
    <source>
        <dbReference type="Proteomes" id="UP000541154"/>
    </source>
</evidence>
<dbReference type="EMBL" id="SPNV01000003">
    <property type="protein sequence ID" value="KAF5866967.1"/>
    <property type="molecule type" value="Genomic_DNA"/>
</dbReference>
<dbReference type="Proteomes" id="UP000541154">
    <property type="component" value="Unassembled WGS sequence"/>
</dbReference>
<proteinExistence type="predicted"/>
<gene>
    <name evidence="1" type="ORF">ETB97_006811</name>
</gene>
<organism evidence="1 2">
    <name type="scientific">Petromyces alliaceus</name>
    <name type="common">Aspergillus alliaceus</name>
    <dbReference type="NCBI Taxonomy" id="209559"/>
    <lineage>
        <taxon>Eukaryota</taxon>
        <taxon>Fungi</taxon>
        <taxon>Dikarya</taxon>
        <taxon>Ascomycota</taxon>
        <taxon>Pezizomycotina</taxon>
        <taxon>Eurotiomycetes</taxon>
        <taxon>Eurotiomycetidae</taxon>
        <taxon>Eurotiales</taxon>
        <taxon>Aspergillaceae</taxon>
        <taxon>Aspergillus</taxon>
        <taxon>Aspergillus subgen. Circumdati</taxon>
    </lineage>
</organism>
<name>A0A8H6AGA5_PETAA</name>
<dbReference type="AlphaFoldDB" id="A0A8H6AGA5"/>
<evidence type="ECO:0000313" key="1">
    <source>
        <dbReference type="EMBL" id="KAF5866967.1"/>
    </source>
</evidence>
<protein>
    <submittedName>
        <fullName evidence="1">Uncharacterized protein</fullName>
    </submittedName>
</protein>
<reference evidence="1 2" key="1">
    <citation type="submission" date="2019-04" db="EMBL/GenBank/DDBJ databases">
        <title>Aspergillus burnettii sp. nov., novel species from soil in southeast Queensland.</title>
        <authorList>
            <person name="Gilchrist C.L.M."/>
            <person name="Pitt J.I."/>
            <person name="Lange L."/>
            <person name="Lacey H.J."/>
            <person name="Vuong D."/>
            <person name="Midgley D.J."/>
            <person name="Greenfield P."/>
            <person name="Bradbury M."/>
            <person name="Lacey E."/>
            <person name="Busk P.K."/>
            <person name="Pilgaard B."/>
            <person name="Chooi Y.H."/>
            <person name="Piggott A.M."/>
        </authorList>
    </citation>
    <scope>NUCLEOTIDE SEQUENCE [LARGE SCALE GENOMIC DNA]</scope>
    <source>
        <strain evidence="1 2">FRR 5400</strain>
    </source>
</reference>